<name>A0A327Z1R4_9ACTN</name>
<dbReference type="GO" id="GO:0015074">
    <property type="term" value="P:DNA integration"/>
    <property type="evidence" value="ECO:0007669"/>
    <property type="project" value="InterPro"/>
</dbReference>
<keyword evidence="1" id="KW-0233">DNA recombination</keyword>
<dbReference type="SUPFAM" id="SSF56349">
    <property type="entry name" value="DNA breaking-rejoining enzymes"/>
    <property type="match status" value="1"/>
</dbReference>
<feature type="domain" description="Tyr recombinase" evidence="2">
    <location>
        <begin position="1"/>
        <end position="143"/>
    </location>
</feature>
<accession>A0A327Z1R4</accession>
<protein>
    <submittedName>
        <fullName evidence="3">Phage integrase family protein</fullName>
    </submittedName>
</protein>
<evidence type="ECO:0000259" key="2">
    <source>
        <dbReference type="PROSITE" id="PS51898"/>
    </source>
</evidence>
<sequence length="150" mass="16545">MPTNVRGKGSTSRTVFLGADGRTALADYPEHERPADTEPAALFLSAASIGSRRRDGRLSPRSINLICEQIRPLARRRAHRPGPAHQPAATHDLRHSFAFALAAATGSDAYKLEPQLGRQSQRYIHRYPNPPEDIAARLRRTDVITAVCGW</sequence>
<dbReference type="OrthoDB" id="184666at2"/>
<organism evidence="3 4">
    <name type="scientific">Actinoplanes lutulentus</name>
    <dbReference type="NCBI Taxonomy" id="1287878"/>
    <lineage>
        <taxon>Bacteria</taxon>
        <taxon>Bacillati</taxon>
        <taxon>Actinomycetota</taxon>
        <taxon>Actinomycetes</taxon>
        <taxon>Micromonosporales</taxon>
        <taxon>Micromonosporaceae</taxon>
        <taxon>Actinoplanes</taxon>
    </lineage>
</organism>
<evidence type="ECO:0000256" key="1">
    <source>
        <dbReference type="ARBA" id="ARBA00023172"/>
    </source>
</evidence>
<dbReference type="Pfam" id="PF00589">
    <property type="entry name" value="Phage_integrase"/>
    <property type="match status" value="1"/>
</dbReference>
<keyword evidence="4" id="KW-1185">Reference proteome</keyword>
<proteinExistence type="predicted"/>
<dbReference type="PROSITE" id="PS51898">
    <property type="entry name" value="TYR_RECOMBINASE"/>
    <property type="match status" value="1"/>
</dbReference>
<dbReference type="RefSeq" id="WP_111653431.1">
    <property type="nucleotide sequence ID" value="NZ_JACHWI010000002.1"/>
</dbReference>
<dbReference type="Gene3D" id="1.10.443.10">
    <property type="entry name" value="Intergrase catalytic core"/>
    <property type="match status" value="1"/>
</dbReference>
<dbReference type="AlphaFoldDB" id="A0A327Z1R4"/>
<evidence type="ECO:0000313" key="4">
    <source>
        <dbReference type="Proteomes" id="UP000249341"/>
    </source>
</evidence>
<gene>
    <name evidence="3" type="ORF">B0I29_120124</name>
</gene>
<dbReference type="InterPro" id="IPR002104">
    <property type="entry name" value="Integrase_catalytic"/>
</dbReference>
<dbReference type="InterPro" id="IPR013762">
    <property type="entry name" value="Integrase-like_cat_sf"/>
</dbReference>
<comment type="caution">
    <text evidence="3">The sequence shown here is derived from an EMBL/GenBank/DDBJ whole genome shotgun (WGS) entry which is preliminary data.</text>
</comment>
<dbReference type="EMBL" id="QLMJ01000020">
    <property type="protein sequence ID" value="RAK28356.1"/>
    <property type="molecule type" value="Genomic_DNA"/>
</dbReference>
<dbReference type="Proteomes" id="UP000249341">
    <property type="component" value="Unassembled WGS sequence"/>
</dbReference>
<dbReference type="GO" id="GO:0006310">
    <property type="term" value="P:DNA recombination"/>
    <property type="evidence" value="ECO:0007669"/>
    <property type="project" value="UniProtKB-KW"/>
</dbReference>
<evidence type="ECO:0000313" key="3">
    <source>
        <dbReference type="EMBL" id="RAK28356.1"/>
    </source>
</evidence>
<dbReference type="InterPro" id="IPR011010">
    <property type="entry name" value="DNA_brk_join_enz"/>
</dbReference>
<reference evidence="3 4" key="1">
    <citation type="submission" date="2018-06" db="EMBL/GenBank/DDBJ databases">
        <title>Genomic Encyclopedia of Type Strains, Phase III (KMG-III): the genomes of soil and plant-associated and newly described type strains.</title>
        <authorList>
            <person name="Whitman W."/>
        </authorList>
    </citation>
    <scope>NUCLEOTIDE SEQUENCE [LARGE SCALE GENOMIC DNA]</scope>
    <source>
        <strain evidence="3 4">CGMCC 4.7090</strain>
    </source>
</reference>
<dbReference type="GO" id="GO:0003677">
    <property type="term" value="F:DNA binding"/>
    <property type="evidence" value="ECO:0007669"/>
    <property type="project" value="InterPro"/>
</dbReference>